<dbReference type="Pfam" id="PF00078">
    <property type="entry name" value="RVT_1"/>
    <property type="match status" value="1"/>
</dbReference>
<evidence type="ECO:0000256" key="8">
    <source>
        <dbReference type="ARBA" id="ARBA00034120"/>
    </source>
</evidence>
<proteinExistence type="inferred from homology"/>
<dbReference type="InterPro" id="IPR051083">
    <property type="entry name" value="GrpII_Intron_Splice-Mob/Def"/>
</dbReference>
<gene>
    <name evidence="11" type="ORF">C7H52_07740</name>
</gene>
<dbReference type="EMBL" id="PXOQ01000009">
    <property type="protein sequence ID" value="PSG88188.1"/>
    <property type="molecule type" value="Genomic_DNA"/>
</dbReference>
<dbReference type="GO" id="GO:0003964">
    <property type="term" value="F:RNA-directed DNA polymerase activity"/>
    <property type="evidence" value="ECO:0007669"/>
    <property type="project" value="UniProtKB-KW"/>
</dbReference>
<reference evidence="11 12" key="1">
    <citation type="submission" date="2018-03" db="EMBL/GenBank/DDBJ databases">
        <title>Mesoflavibacter sp. HG37 and Mesoflavibacter sp. HG96 sp.nov., two marine bacteria isolated from seawater of Western Pacific Ocean.</title>
        <authorList>
            <person name="Cheng H."/>
            <person name="Wu Y.-H."/>
            <person name="Guo L.-L."/>
            <person name="Xu X.-W."/>
        </authorList>
    </citation>
    <scope>NUCLEOTIDE SEQUENCE [LARGE SCALE GENOMIC DNA]</scope>
    <source>
        <strain evidence="11 12">KCTC 32269</strain>
    </source>
</reference>
<dbReference type="SUPFAM" id="SSF56672">
    <property type="entry name" value="DNA/RNA polymerases"/>
    <property type="match status" value="1"/>
</dbReference>
<comment type="similarity">
    <text evidence="8">Belongs to the bacterial reverse transcriptase family.</text>
</comment>
<dbReference type="PANTHER" id="PTHR34047:SF8">
    <property type="entry name" value="PROTEIN YKFC"/>
    <property type="match status" value="1"/>
</dbReference>
<evidence type="ECO:0000256" key="1">
    <source>
        <dbReference type="ARBA" id="ARBA00012493"/>
    </source>
</evidence>
<dbReference type="RefSeq" id="WP_106463328.1">
    <property type="nucleotide sequence ID" value="NZ_PXOQ01000009.1"/>
</dbReference>
<accession>A0A2T1N8K1</accession>
<evidence type="ECO:0000256" key="4">
    <source>
        <dbReference type="ARBA" id="ARBA00022723"/>
    </source>
</evidence>
<organism evidence="11 12">
    <name type="scientific">Aurantibacter aestuarii</name>
    <dbReference type="NCBI Taxonomy" id="1266046"/>
    <lineage>
        <taxon>Bacteria</taxon>
        <taxon>Pseudomonadati</taxon>
        <taxon>Bacteroidota</taxon>
        <taxon>Flavobacteriia</taxon>
        <taxon>Flavobacteriales</taxon>
        <taxon>Flavobacteriaceae</taxon>
        <taxon>Aurantibacter</taxon>
    </lineage>
</organism>
<evidence type="ECO:0000256" key="6">
    <source>
        <dbReference type="ARBA" id="ARBA00022918"/>
    </source>
</evidence>
<evidence type="ECO:0000256" key="7">
    <source>
        <dbReference type="ARBA" id="ARBA00023118"/>
    </source>
</evidence>
<name>A0A2T1N8K1_9FLAO</name>
<dbReference type="AlphaFoldDB" id="A0A2T1N8K1"/>
<comment type="caution">
    <text evidence="11">The sequence shown here is derived from an EMBL/GenBank/DDBJ whole genome shotgun (WGS) entry which is preliminary data.</text>
</comment>
<keyword evidence="7" id="KW-0051">Antiviral defense</keyword>
<keyword evidence="4" id="KW-0479">Metal-binding</keyword>
<dbReference type="GO" id="GO:0046872">
    <property type="term" value="F:metal ion binding"/>
    <property type="evidence" value="ECO:0007669"/>
    <property type="project" value="UniProtKB-KW"/>
</dbReference>
<dbReference type="EC" id="2.7.7.49" evidence="1"/>
<protein>
    <recommendedName>
        <fullName evidence="1">RNA-directed DNA polymerase</fullName>
        <ecNumber evidence="1">2.7.7.49</ecNumber>
    </recommendedName>
</protein>
<dbReference type="InterPro" id="IPR000477">
    <property type="entry name" value="RT_dom"/>
</dbReference>
<evidence type="ECO:0000256" key="3">
    <source>
        <dbReference type="ARBA" id="ARBA00022695"/>
    </source>
</evidence>
<dbReference type="GO" id="GO:0051607">
    <property type="term" value="P:defense response to virus"/>
    <property type="evidence" value="ECO:0007669"/>
    <property type="project" value="UniProtKB-KW"/>
</dbReference>
<keyword evidence="3" id="KW-0548">Nucleotidyltransferase</keyword>
<dbReference type="PANTHER" id="PTHR34047">
    <property type="entry name" value="NUCLEAR INTRON MATURASE 1, MITOCHONDRIAL-RELATED"/>
    <property type="match status" value="1"/>
</dbReference>
<dbReference type="Proteomes" id="UP000238426">
    <property type="component" value="Unassembled WGS sequence"/>
</dbReference>
<comment type="catalytic activity">
    <reaction evidence="9">
        <text>DNA(n) + a 2'-deoxyribonucleoside 5'-triphosphate = DNA(n+1) + diphosphate</text>
        <dbReference type="Rhea" id="RHEA:22508"/>
        <dbReference type="Rhea" id="RHEA-COMP:17339"/>
        <dbReference type="Rhea" id="RHEA-COMP:17340"/>
        <dbReference type="ChEBI" id="CHEBI:33019"/>
        <dbReference type="ChEBI" id="CHEBI:61560"/>
        <dbReference type="ChEBI" id="CHEBI:173112"/>
        <dbReference type="EC" id="2.7.7.49"/>
    </reaction>
</comment>
<keyword evidence="2" id="KW-0808">Transferase</keyword>
<evidence type="ECO:0000256" key="9">
    <source>
        <dbReference type="ARBA" id="ARBA00048173"/>
    </source>
</evidence>
<feature type="domain" description="Reverse transcriptase" evidence="10">
    <location>
        <begin position="49"/>
        <end position="295"/>
    </location>
</feature>
<evidence type="ECO:0000256" key="2">
    <source>
        <dbReference type="ARBA" id="ARBA00022679"/>
    </source>
</evidence>
<keyword evidence="6" id="KW-0695">RNA-directed DNA polymerase</keyword>
<evidence type="ECO:0000256" key="5">
    <source>
        <dbReference type="ARBA" id="ARBA00022842"/>
    </source>
</evidence>
<evidence type="ECO:0000259" key="10">
    <source>
        <dbReference type="PROSITE" id="PS50878"/>
    </source>
</evidence>
<dbReference type="PROSITE" id="PS50878">
    <property type="entry name" value="RT_POL"/>
    <property type="match status" value="1"/>
</dbReference>
<dbReference type="CDD" id="cd01651">
    <property type="entry name" value="RT_G2_intron"/>
    <property type="match status" value="1"/>
</dbReference>
<sequence>MTLLEELSNKDFLFEAWNQLKKENEESHGLSGRTIKEFQQNLTNNIFNIRRFLIKGNYSFSPNRAAVIKKENGKYRPLQIPEIRDRVVLKALAILLEEKLKDLLKDSEGISYAYQKGKGVKQAVLQMKSIFDQGKQIVLKADIVNFFEEVDKDSLLKNKIFPNLKDKTINFLLINALNQKLGGLKRLGKKHKELFKNAGKGIPQGNPLSPLLSNVFLADFDSYMKSENHPMVRYADDFIVLFDNIENAKDGHNNISAYLTNELGLEIHELNEKEIGKTTIINPFKQTLSFLSIRFDGKNLLPPTNSIPYLKSKIAKEVKNGEFNEDTFNAVYTIITSWIALYSYLEIDKYFDAINNYLESTFKKKFGKEKIKITTCEKLKSRYFKERNKKNKAPFWKKIIPAFNKSKSM</sequence>
<evidence type="ECO:0000313" key="11">
    <source>
        <dbReference type="EMBL" id="PSG88188.1"/>
    </source>
</evidence>
<dbReference type="PRINTS" id="PR00866">
    <property type="entry name" value="RNADNAPOLMS"/>
</dbReference>
<keyword evidence="12" id="KW-1185">Reference proteome</keyword>
<keyword evidence="5" id="KW-0460">Magnesium</keyword>
<dbReference type="OrthoDB" id="9780724at2"/>
<dbReference type="InterPro" id="IPR000123">
    <property type="entry name" value="Reverse_transcriptase_msDNA"/>
</dbReference>
<dbReference type="InterPro" id="IPR043502">
    <property type="entry name" value="DNA/RNA_pol_sf"/>
</dbReference>
<evidence type="ECO:0000313" key="12">
    <source>
        <dbReference type="Proteomes" id="UP000238426"/>
    </source>
</evidence>
<dbReference type="GO" id="GO:0003723">
    <property type="term" value="F:RNA binding"/>
    <property type="evidence" value="ECO:0007669"/>
    <property type="project" value="InterPro"/>
</dbReference>